<feature type="region of interest" description="Disordered" evidence="1">
    <location>
        <begin position="536"/>
        <end position="589"/>
    </location>
</feature>
<feature type="compositionally biased region" description="Acidic residues" evidence="1">
    <location>
        <begin position="382"/>
        <end position="394"/>
    </location>
</feature>
<feature type="region of interest" description="Disordered" evidence="1">
    <location>
        <begin position="466"/>
        <end position="509"/>
    </location>
</feature>
<sequence>MIETQGDEQNIRYGFVPESVYQSLMSLDFTIRLDAAQILSKSTLSLSSSNDSDVSKIELTSFFNFAKKFLIDENFGVINCFSEILENLFTCIDKNVLQEDINEAISMLLPPLQDKRNAVRSISSNLVIKYSTALQSTELIEYLISIFYDQPANSQIEILNIVERALSIYEIDLDDDSFKPKLVNLIENAFLIVNANVHAAAVRLLHKINQTKPEIYKIIPEDVKKVAENENQSKITTSRLPRTPTSVLPPIYMSFNSQNMKQKLSQAQQLSSKPPDTAASKKRTDEFWYRSKPRFAKTAGFIIGKGGYVSYSPLSSQSFGSTGNIHQISKNPFVRTPDAVFQPQGSYSPLVTDEQIHIYDQVCESIKEPELKISNNQDIEYNETIENSEEEEGIKEENNEYGIDENQEEGINQTEEEDININNDITNPENIDTDENNSDFHEFDSMPIPRVITENKRKYNKASLINMNEQTDLGDDDKFKSHDNNDSSASPTPNYSPDIIPSKNDKKAHNFEDTPISVKEPHIVFDDSELTVDHFIQPTSPRPRRQFKPRPPSLPPAAPPPLYLPRGGDDEYNCNDNGYDNPTASQPPQGALKIKKLKYNPGGASIRAKHASSSSITAPTARNKSGLQKVASATVKPDLQSIVADLQSTSDWEKQNSALVHITSLINGSPSFISANIRVLVFEIVPLCSSVRSALSKTALECLTSIASSFGAEMNPFFESVVNSILTILLSSRGFITRLASTCISTILHSVARKRALDYLTGDHKKRPGSCKAALAMCIEELVGEGGDEDSSPEVIKAIGSFITDANPEARKYARGAIKKIAASNPNLKSAVSNMKMDESEKKVILDAIGK</sequence>
<dbReference type="SUPFAM" id="SSF48371">
    <property type="entry name" value="ARM repeat"/>
    <property type="match status" value="1"/>
</dbReference>
<dbReference type="InterPro" id="IPR016024">
    <property type="entry name" value="ARM-type_fold"/>
</dbReference>
<feature type="domain" description="TOG" evidence="2">
    <location>
        <begin position="5"/>
        <end position="232"/>
    </location>
</feature>
<feature type="compositionally biased region" description="Acidic residues" evidence="1">
    <location>
        <begin position="402"/>
        <end position="419"/>
    </location>
</feature>
<feature type="region of interest" description="Disordered" evidence="1">
    <location>
        <begin position="382"/>
        <end position="447"/>
    </location>
</feature>
<dbReference type="Pfam" id="PF12348">
    <property type="entry name" value="CLASP_N"/>
    <property type="match status" value="1"/>
</dbReference>
<dbReference type="EMBL" id="JAPFFF010000004">
    <property type="protein sequence ID" value="KAK8891005.1"/>
    <property type="molecule type" value="Genomic_DNA"/>
</dbReference>
<feature type="compositionally biased region" description="Basic and acidic residues" evidence="1">
    <location>
        <begin position="476"/>
        <end position="485"/>
    </location>
</feature>
<feature type="domain" description="TOG" evidence="2">
    <location>
        <begin position="631"/>
        <end position="844"/>
    </location>
</feature>
<gene>
    <name evidence="3" type="ORF">M9Y10_028208</name>
</gene>
<accession>A0ABR2KLZ8</accession>
<feature type="compositionally biased region" description="Polar residues" evidence="1">
    <location>
        <begin position="486"/>
        <end position="495"/>
    </location>
</feature>
<dbReference type="InterPro" id="IPR034085">
    <property type="entry name" value="TOG"/>
</dbReference>
<evidence type="ECO:0000313" key="3">
    <source>
        <dbReference type="EMBL" id="KAK8891005.1"/>
    </source>
</evidence>
<dbReference type="Gene3D" id="1.25.10.10">
    <property type="entry name" value="Leucine-rich Repeat Variant"/>
    <property type="match status" value="2"/>
</dbReference>
<evidence type="ECO:0000313" key="4">
    <source>
        <dbReference type="Proteomes" id="UP001470230"/>
    </source>
</evidence>
<feature type="compositionally biased region" description="Pro residues" evidence="1">
    <location>
        <begin position="549"/>
        <end position="563"/>
    </location>
</feature>
<evidence type="ECO:0000256" key="1">
    <source>
        <dbReference type="SAM" id="MobiDB-lite"/>
    </source>
</evidence>
<evidence type="ECO:0000259" key="2">
    <source>
        <dbReference type="SMART" id="SM01349"/>
    </source>
</evidence>
<dbReference type="Proteomes" id="UP001470230">
    <property type="component" value="Unassembled WGS sequence"/>
</dbReference>
<dbReference type="InterPro" id="IPR011989">
    <property type="entry name" value="ARM-like"/>
</dbReference>
<name>A0ABR2KLZ8_9EUKA</name>
<keyword evidence="4" id="KW-1185">Reference proteome</keyword>
<reference evidence="3 4" key="1">
    <citation type="submission" date="2024-04" db="EMBL/GenBank/DDBJ databases">
        <title>Tritrichomonas musculus Genome.</title>
        <authorList>
            <person name="Alves-Ferreira E."/>
            <person name="Grigg M."/>
            <person name="Lorenzi H."/>
            <person name="Galac M."/>
        </authorList>
    </citation>
    <scope>NUCLEOTIDE SEQUENCE [LARGE SCALE GENOMIC DNA]</scope>
    <source>
        <strain evidence="3 4">EAF2021</strain>
    </source>
</reference>
<organism evidence="3 4">
    <name type="scientific">Tritrichomonas musculus</name>
    <dbReference type="NCBI Taxonomy" id="1915356"/>
    <lineage>
        <taxon>Eukaryota</taxon>
        <taxon>Metamonada</taxon>
        <taxon>Parabasalia</taxon>
        <taxon>Tritrichomonadida</taxon>
        <taxon>Tritrichomonadidae</taxon>
        <taxon>Tritrichomonas</taxon>
    </lineage>
</organism>
<protein>
    <recommendedName>
        <fullName evidence="2">TOG domain-containing protein</fullName>
    </recommendedName>
</protein>
<feature type="region of interest" description="Disordered" evidence="1">
    <location>
        <begin position="265"/>
        <end position="284"/>
    </location>
</feature>
<proteinExistence type="predicted"/>
<feature type="compositionally biased region" description="Low complexity" evidence="1">
    <location>
        <begin position="420"/>
        <end position="430"/>
    </location>
</feature>
<feature type="compositionally biased region" description="Polar residues" evidence="1">
    <location>
        <begin position="574"/>
        <end position="588"/>
    </location>
</feature>
<dbReference type="SMART" id="SM01349">
    <property type="entry name" value="TOG"/>
    <property type="match status" value="2"/>
</dbReference>
<dbReference type="InterPro" id="IPR024395">
    <property type="entry name" value="CLASP_N_dom"/>
</dbReference>
<comment type="caution">
    <text evidence="3">The sequence shown here is derived from an EMBL/GenBank/DDBJ whole genome shotgun (WGS) entry which is preliminary data.</text>
</comment>